<evidence type="ECO:0000313" key="2">
    <source>
        <dbReference type="WBParaSite" id="JU765_v2.g17642.t1"/>
    </source>
</evidence>
<name>A0AC34QMN6_9BILA</name>
<reference evidence="2" key="1">
    <citation type="submission" date="2022-11" db="UniProtKB">
        <authorList>
            <consortium name="WormBaseParasite"/>
        </authorList>
    </citation>
    <scope>IDENTIFICATION</scope>
</reference>
<dbReference type="WBParaSite" id="JU765_v2.g17642.t1">
    <property type="protein sequence ID" value="JU765_v2.g17642.t1"/>
    <property type="gene ID" value="JU765_v2.g17642"/>
</dbReference>
<evidence type="ECO:0000313" key="1">
    <source>
        <dbReference type="Proteomes" id="UP000887576"/>
    </source>
</evidence>
<organism evidence="1 2">
    <name type="scientific">Panagrolaimus sp. JU765</name>
    <dbReference type="NCBI Taxonomy" id="591449"/>
    <lineage>
        <taxon>Eukaryota</taxon>
        <taxon>Metazoa</taxon>
        <taxon>Ecdysozoa</taxon>
        <taxon>Nematoda</taxon>
        <taxon>Chromadorea</taxon>
        <taxon>Rhabditida</taxon>
        <taxon>Tylenchina</taxon>
        <taxon>Panagrolaimomorpha</taxon>
        <taxon>Panagrolaimoidea</taxon>
        <taxon>Panagrolaimidae</taxon>
        <taxon>Panagrolaimus</taxon>
    </lineage>
</organism>
<protein>
    <submittedName>
        <fullName evidence="2">Uncharacterized protein</fullName>
    </submittedName>
</protein>
<proteinExistence type="predicted"/>
<dbReference type="Proteomes" id="UP000887576">
    <property type="component" value="Unplaced"/>
</dbReference>
<accession>A0AC34QMN6</accession>
<sequence length="431" mass="48126">MGCHRVILACLIVSAAATFSIPFVLKMGQPVVTGVRLIQGLTFSPVFSFLGQNTAVWAALKEQLWFLCTCIAAIILTPAFSWHLSNQIFSNGGFDMLWFLCTCIAAIILTPAFSWHLSNQIFSNGGFDIVFFIHASISLFLALVWLIFYRDAPQKHRWVNGLELNKIVTGKAQKNRVMERNSYVLVFKSVSVIAIWIAAFGYFFAFAVFAIFLPIYSSKVLHLTVYSAGSFSVTPFILMAFVHWLGYLLNKIVNCCGLTVKVRIFNTISLGCCAAYFLGLAVAAAIHGNQDYSTFHTIVHYRALVPLGLAIIGFYQSSVVVGRFFSQFILSHVQLVFSLAFILVPAVVVFWTPLNILRYWRIVFVVTAAVLVLSTVVFAVFGSGQPAHWAENSWDPTATHRMLQPIRMSKNAECGIMEMRTVDDYLKSLNE</sequence>